<keyword evidence="2" id="KW-1185">Reference proteome</keyword>
<accession>A0A484KA19</accession>
<protein>
    <recommendedName>
        <fullName evidence="3">Retrotransposon gag domain-containing protein</fullName>
    </recommendedName>
</protein>
<evidence type="ECO:0008006" key="3">
    <source>
        <dbReference type="Google" id="ProtNLM"/>
    </source>
</evidence>
<dbReference type="OrthoDB" id="1750196at2759"/>
<dbReference type="Proteomes" id="UP000595140">
    <property type="component" value="Unassembled WGS sequence"/>
</dbReference>
<evidence type="ECO:0000313" key="2">
    <source>
        <dbReference type="Proteomes" id="UP000595140"/>
    </source>
</evidence>
<evidence type="ECO:0000313" key="1">
    <source>
        <dbReference type="EMBL" id="VFQ61355.1"/>
    </source>
</evidence>
<proteinExistence type="predicted"/>
<dbReference type="PANTHER" id="PTHR33223:SF10">
    <property type="entry name" value="AMINOTRANSFERASE-LIKE PLANT MOBILE DOMAIN-CONTAINING PROTEIN"/>
    <property type="match status" value="1"/>
</dbReference>
<name>A0A484KA19_9ASTE</name>
<dbReference type="PANTHER" id="PTHR33223">
    <property type="entry name" value="CCHC-TYPE DOMAIN-CONTAINING PROTEIN"/>
    <property type="match status" value="1"/>
</dbReference>
<organism evidence="1 2">
    <name type="scientific">Cuscuta campestris</name>
    <dbReference type="NCBI Taxonomy" id="132261"/>
    <lineage>
        <taxon>Eukaryota</taxon>
        <taxon>Viridiplantae</taxon>
        <taxon>Streptophyta</taxon>
        <taxon>Embryophyta</taxon>
        <taxon>Tracheophyta</taxon>
        <taxon>Spermatophyta</taxon>
        <taxon>Magnoliopsida</taxon>
        <taxon>eudicotyledons</taxon>
        <taxon>Gunneridae</taxon>
        <taxon>Pentapetalae</taxon>
        <taxon>asterids</taxon>
        <taxon>lamiids</taxon>
        <taxon>Solanales</taxon>
        <taxon>Convolvulaceae</taxon>
        <taxon>Cuscuteae</taxon>
        <taxon>Cuscuta</taxon>
        <taxon>Cuscuta subgen. Grammica</taxon>
        <taxon>Cuscuta sect. Cleistogrammica</taxon>
    </lineage>
</organism>
<dbReference type="AlphaFoldDB" id="A0A484KA19"/>
<sequence>MCSNALDSRTQVLDAFEAHASCATCLGSTHDLVRRGSWFDDSMWLGGGGSHLSRAFSGFSPSRALHGILPCVIRSKTKALGFPVSAWHDWQNVAVKQCKTMILRRRLGISMPRKPRLDENHPSRATLNHLTEIRGAPDRGLSQDKLQKMKPIARSGSRRLNAWTNPIWEWGISKMQQRLNHGRVFTTRMNTPLAPEIFAKPYPVGFKVPFVKRYDGESDPQEHIKSYVQMMIAVDAIDALMCRFFQTIDNTVADWVNGIPFGSIQTWDQLGMGFLEHLAWNCCPKKHFTHLASIRQKNGESLKKFLTRWRKESRDMWLKFYVV</sequence>
<reference evidence="1 2" key="1">
    <citation type="submission" date="2018-04" db="EMBL/GenBank/DDBJ databases">
        <authorList>
            <person name="Vogel A."/>
        </authorList>
    </citation>
    <scope>NUCLEOTIDE SEQUENCE [LARGE SCALE GENOMIC DNA]</scope>
</reference>
<dbReference type="EMBL" id="OOIL02000161">
    <property type="protein sequence ID" value="VFQ61355.1"/>
    <property type="molecule type" value="Genomic_DNA"/>
</dbReference>
<gene>
    <name evidence="1" type="ORF">CCAM_LOCUS3131</name>
</gene>